<reference evidence="3 4" key="1">
    <citation type="submission" date="2015-06" db="EMBL/GenBank/DDBJ databases">
        <title>Draft genome sequence of beer spoilage bacterium Megasphaera cerevisiae type strain 20462.</title>
        <authorList>
            <person name="Kutumbaka K."/>
            <person name="Pasmowitz J."/>
            <person name="Mategko J."/>
            <person name="Reyes D."/>
            <person name="Friedrich A."/>
            <person name="Han S."/>
            <person name="Martens-Habbena W."/>
            <person name="Neal-McKinney J."/>
            <person name="Janagama H.K."/>
            <person name="Nadala C."/>
            <person name="Samadpour M."/>
        </authorList>
    </citation>
    <scope>NUCLEOTIDE SEQUENCE [LARGE SCALE GENOMIC DNA]</scope>
    <source>
        <strain evidence="3 4">DSM 20462</strain>
    </source>
</reference>
<protein>
    <submittedName>
        <fullName evidence="3">Terminase</fullName>
    </submittedName>
</protein>
<dbReference type="InterPro" id="IPR051220">
    <property type="entry name" value="TFA_Chaperone"/>
</dbReference>
<evidence type="ECO:0000313" key="4">
    <source>
        <dbReference type="Proteomes" id="UP000036503"/>
    </source>
</evidence>
<dbReference type="HAMAP" id="MF_04144">
    <property type="entry name" value="TERL_LAMBDA"/>
    <property type="match status" value="1"/>
</dbReference>
<accession>A0A0J6WSC5</accession>
<dbReference type="Pfam" id="PF20454">
    <property type="entry name" value="GpA_nuclease"/>
    <property type="match status" value="1"/>
</dbReference>
<dbReference type="InterPro" id="IPR008866">
    <property type="entry name" value="Phage_lambda_GpA-like"/>
</dbReference>
<keyword evidence="4" id="KW-1185">Reference proteome</keyword>
<evidence type="ECO:0000259" key="2">
    <source>
        <dbReference type="Pfam" id="PF20454"/>
    </source>
</evidence>
<dbReference type="PATRIC" id="fig|1122219.3.peg.1302"/>
<gene>
    <name evidence="3" type="ORF">AB840_08075</name>
</gene>
<dbReference type="GO" id="GO:0005524">
    <property type="term" value="F:ATP binding"/>
    <property type="evidence" value="ECO:0007669"/>
    <property type="project" value="InterPro"/>
</dbReference>
<feature type="domain" description="Phage terminase large subunit GpA ATPase" evidence="1">
    <location>
        <begin position="53"/>
        <end position="298"/>
    </location>
</feature>
<dbReference type="EMBL" id="LEKT01000023">
    <property type="protein sequence ID" value="KMO86415.1"/>
    <property type="molecule type" value="Genomic_DNA"/>
</dbReference>
<dbReference type="InterPro" id="IPR046454">
    <property type="entry name" value="GpA_endonuclease"/>
</dbReference>
<dbReference type="AlphaFoldDB" id="A0A0J6WSC5"/>
<dbReference type="Proteomes" id="UP000036503">
    <property type="component" value="Unassembled WGS sequence"/>
</dbReference>
<evidence type="ECO:0000259" key="1">
    <source>
        <dbReference type="Pfam" id="PF05876"/>
    </source>
</evidence>
<dbReference type="PANTHER" id="PTHR34413:SF2">
    <property type="entry name" value="PROPHAGE TAIL FIBER ASSEMBLY PROTEIN HOMOLOG TFAE-RELATED"/>
    <property type="match status" value="1"/>
</dbReference>
<proteinExistence type="inferred from homology"/>
<dbReference type="Gene3D" id="3.40.50.300">
    <property type="entry name" value="P-loop containing nucleotide triphosphate hydrolases"/>
    <property type="match status" value="1"/>
</dbReference>
<organism evidence="3 4">
    <name type="scientific">Megasphaera cerevisiae DSM 20462</name>
    <dbReference type="NCBI Taxonomy" id="1122219"/>
    <lineage>
        <taxon>Bacteria</taxon>
        <taxon>Bacillati</taxon>
        <taxon>Bacillota</taxon>
        <taxon>Negativicutes</taxon>
        <taxon>Veillonellales</taxon>
        <taxon>Veillonellaceae</taxon>
        <taxon>Megasphaera</taxon>
    </lineage>
</organism>
<dbReference type="GO" id="GO:0016887">
    <property type="term" value="F:ATP hydrolysis activity"/>
    <property type="evidence" value="ECO:0007669"/>
    <property type="project" value="InterPro"/>
</dbReference>
<feature type="domain" description="Terminase large subunit GpA endonuclease" evidence="2">
    <location>
        <begin position="313"/>
        <end position="592"/>
    </location>
</feature>
<sequence>MTMRKRSPDIDNNIPDKTIQLLTRLLNMVAPPPDMAVSEWAETYRYIPDEYGAHPGKWNSDAVPYQKEPMRAFTQKGIHKVVMMCAAQLGKSEIMFNVIGRFIHLDPCPMLLVQPTLGDAQDWSKERLSPTISKTPVLARLVHEQKSRNSDNTILKKLFPGGYLALVGSNAPSGLAKRSIRVLLFDEVDRFEKSAGSEGDPVDLGIKRTSNFWNHIIGLFSTPTDVTSRIYREYQLGTQEEWMYQCPNCGEWHWISLDHMEWEADTFDVNGAISYQVKDVVWRCPDCGFAFSEQEMRNAPQQYIAKNPHVQETRSFHVNAFASPWLTWKQIIAEYLTAKEDEETLKTFVNTRLADIYNPASNVKDVDALLARREPYDAEVPEGVLLLTAAVDTQDNRLEYEVAGWGKGEERWGIQKGTILGVPDQDSTWDQLDEILDHVYFFKNGIGQKISRTFIDHGGHYSDAVYKYCQANAIKGRFAIQGSHSWGVPVVERLVKAKGYPDLTVILLGVNDGKQYIYQRLIDITEPGPKYMHFPDREGCGYDRVYYKGLLSERLVTKMEKGKLVQKWVNIAADHRNEPLDLQVYNFACMRSTTREWDKWEHDLKESVYVAEKPSPPTYGCFKKGVSV</sequence>
<dbReference type="InParanoid" id="A0A0J6WSC5"/>
<dbReference type="GO" id="GO:0004519">
    <property type="term" value="F:endonuclease activity"/>
    <property type="evidence" value="ECO:0007669"/>
    <property type="project" value="InterPro"/>
</dbReference>
<name>A0A0J6WSC5_9FIRM</name>
<dbReference type="PANTHER" id="PTHR34413">
    <property type="entry name" value="PROPHAGE TAIL FIBER ASSEMBLY PROTEIN HOMOLOG TFAE-RELATED-RELATED"/>
    <property type="match status" value="1"/>
</dbReference>
<evidence type="ECO:0000313" key="3">
    <source>
        <dbReference type="EMBL" id="KMO86415.1"/>
    </source>
</evidence>
<dbReference type="InterPro" id="IPR046453">
    <property type="entry name" value="GpA_ATPase"/>
</dbReference>
<comment type="caution">
    <text evidence="3">The sequence shown here is derived from an EMBL/GenBank/DDBJ whole genome shotgun (WGS) entry which is preliminary data.</text>
</comment>
<dbReference type="InterPro" id="IPR027417">
    <property type="entry name" value="P-loop_NTPase"/>
</dbReference>
<dbReference type="Pfam" id="PF05876">
    <property type="entry name" value="GpA_ATPase"/>
    <property type="match status" value="1"/>
</dbReference>